<dbReference type="InterPro" id="IPR003593">
    <property type="entry name" value="AAA+_ATPase"/>
</dbReference>
<comment type="similarity">
    <text evidence="1">Belongs to the ABC transporter superfamily.</text>
</comment>
<keyword evidence="4 6" id="KW-0067">ATP-binding</keyword>
<organism evidence="6 7">
    <name type="scientific">Acuticoccus mangrovi</name>
    <dbReference type="NCBI Taxonomy" id="2796142"/>
    <lineage>
        <taxon>Bacteria</taxon>
        <taxon>Pseudomonadati</taxon>
        <taxon>Pseudomonadota</taxon>
        <taxon>Alphaproteobacteria</taxon>
        <taxon>Hyphomicrobiales</taxon>
        <taxon>Amorphaceae</taxon>
        <taxon>Acuticoccus</taxon>
    </lineage>
</organism>
<evidence type="ECO:0000259" key="5">
    <source>
        <dbReference type="PROSITE" id="PS50893"/>
    </source>
</evidence>
<gene>
    <name evidence="6" type="ORF">JCR33_04665</name>
</gene>
<keyword evidence="2" id="KW-0813">Transport</keyword>
<evidence type="ECO:0000313" key="7">
    <source>
        <dbReference type="Proteomes" id="UP000609531"/>
    </source>
</evidence>
<dbReference type="PANTHER" id="PTHR43776:SF7">
    <property type="entry name" value="D,D-DIPEPTIDE TRANSPORT ATP-BINDING PROTEIN DDPF-RELATED"/>
    <property type="match status" value="1"/>
</dbReference>
<evidence type="ECO:0000256" key="3">
    <source>
        <dbReference type="ARBA" id="ARBA00022741"/>
    </source>
</evidence>
<dbReference type="InterPro" id="IPR050319">
    <property type="entry name" value="ABC_transp_ATP-bind"/>
</dbReference>
<protein>
    <submittedName>
        <fullName evidence="6">ABC transporter ATP-binding protein</fullName>
    </submittedName>
</protein>
<evidence type="ECO:0000313" key="6">
    <source>
        <dbReference type="EMBL" id="MBJ3774967.1"/>
    </source>
</evidence>
<feature type="domain" description="ABC transporter" evidence="5">
    <location>
        <begin position="265"/>
        <end position="498"/>
    </location>
</feature>
<dbReference type="InterPro" id="IPR003439">
    <property type="entry name" value="ABC_transporter-like_ATP-bd"/>
</dbReference>
<dbReference type="EMBL" id="JAEKJA010000003">
    <property type="protein sequence ID" value="MBJ3774967.1"/>
    <property type="molecule type" value="Genomic_DNA"/>
</dbReference>
<keyword evidence="3" id="KW-0547">Nucleotide-binding</keyword>
<dbReference type="PROSITE" id="PS00211">
    <property type="entry name" value="ABC_TRANSPORTER_1"/>
    <property type="match status" value="2"/>
</dbReference>
<dbReference type="Pfam" id="PF00005">
    <property type="entry name" value="ABC_tran"/>
    <property type="match status" value="2"/>
</dbReference>
<dbReference type="CDD" id="cd03257">
    <property type="entry name" value="ABC_NikE_OppD_transporters"/>
    <property type="match status" value="2"/>
</dbReference>
<accession>A0A934IMI7</accession>
<reference evidence="6" key="1">
    <citation type="submission" date="2020-12" db="EMBL/GenBank/DDBJ databases">
        <title>Bacterial taxonomy.</title>
        <authorList>
            <person name="Pan X."/>
        </authorList>
    </citation>
    <scope>NUCLEOTIDE SEQUENCE</scope>
    <source>
        <strain evidence="6">B2012</strain>
    </source>
</reference>
<dbReference type="RefSeq" id="WP_198880868.1">
    <property type="nucleotide sequence ID" value="NZ_JAEKJA010000003.1"/>
</dbReference>
<dbReference type="SUPFAM" id="SSF52540">
    <property type="entry name" value="P-loop containing nucleoside triphosphate hydrolases"/>
    <property type="match status" value="2"/>
</dbReference>
<dbReference type="InterPro" id="IPR027417">
    <property type="entry name" value="P-loop_NTPase"/>
</dbReference>
<dbReference type="Gene3D" id="3.40.50.300">
    <property type="entry name" value="P-loop containing nucleotide triphosphate hydrolases"/>
    <property type="match status" value="2"/>
</dbReference>
<dbReference type="AlphaFoldDB" id="A0A934IMI7"/>
<evidence type="ECO:0000256" key="1">
    <source>
        <dbReference type="ARBA" id="ARBA00005417"/>
    </source>
</evidence>
<keyword evidence="7" id="KW-1185">Reference proteome</keyword>
<proteinExistence type="inferred from homology"/>
<dbReference type="PANTHER" id="PTHR43776">
    <property type="entry name" value="TRANSPORT ATP-BINDING PROTEIN"/>
    <property type="match status" value="1"/>
</dbReference>
<dbReference type="InterPro" id="IPR017871">
    <property type="entry name" value="ABC_transporter-like_CS"/>
</dbReference>
<dbReference type="PROSITE" id="PS50893">
    <property type="entry name" value="ABC_TRANSPORTER_2"/>
    <property type="match status" value="2"/>
</dbReference>
<comment type="caution">
    <text evidence="6">The sequence shown here is derived from an EMBL/GenBank/DDBJ whole genome shotgun (WGS) entry which is preliminary data.</text>
</comment>
<dbReference type="GO" id="GO:0016887">
    <property type="term" value="F:ATP hydrolysis activity"/>
    <property type="evidence" value="ECO:0007669"/>
    <property type="project" value="InterPro"/>
</dbReference>
<dbReference type="GO" id="GO:0055085">
    <property type="term" value="P:transmembrane transport"/>
    <property type="evidence" value="ECO:0007669"/>
    <property type="project" value="UniProtKB-ARBA"/>
</dbReference>
<feature type="domain" description="ABC transporter" evidence="5">
    <location>
        <begin position="2"/>
        <end position="246"/>
    </location>
</feature>
<dbReference type="SMART" id="SM00382">
    <property type="entry name" value="AAA"/>
    <property type="match status" value="2"/>
</dbReference>
<sequence length="518" mass="54578">MLAYENFVAASAAGRLVDGISMKIAHGERVALVGASGSGKSLTGRAALALPPRGVRYSGRVTFEGRDLLATPERELCRLRGATLAMIFQEPATALDPAMRIGAQIEEPLLIHTDQPASARRDRVAGLLERTGLAAAGVGPERYPHELSGGQRQRVAVAIALALKPRVVVADEPTSALDSVSAGLVLDLLLALTAEEGAALLIITHDLAVARRADRIAVMAAGRIAEEGAAADVLDAPKSAAGRALRTGGGLTLPARESTLGAPVLEGRAISVDQGGQRVVDRVDVAVRAGERLALVGGSGSGKTTLMRALLGLVPADGEVRLHGAPVTPDPRRTGQVAQMVFQDPATSFDPRQSVLQIVCEPLHGRGLSWAARREMAAHALVRVGLEVDALARRPHAFSGGQRQRIAIARALVGAPAALVADEAVSALDAAIRRDIVMLLDRLVREEGIALVFIAHDLHLVRRLADRVAVMEAGRIVEEAPTETLFATPRHAATRALLDRIEDDDEDNNNHREVDHGA</sequence>
<name>A0A934IMI7_9HYPH</name>
<dbReference type="Proteomes" id="UP000609531">
    <property type="component" value="Unassembled WGS sequence"/>
</dbReference>
<evidence type="ECO:0000256" key="2">
    <source>
        <dbReference type="ARBA" id="ARBA00022448"/>
    </source>
</evidence>
<dbReference type="GO" id="GO:0005524">
    <property type="term" value="F:ATP binding"/>
    <property type="evidence" value="ECO:0007669"/>
    <property type="project" value="UniProtKB-KW"/>
</dbReference>
<evidence type="ECO:0000256" key="4">
    <source>
        <dbReference type="ARBA" id="ARBA00022840"/>
    </source>
</evidence>